<comment type="caution">
    <text evidence="2">The sequence shown here is derived from an EMBL/GenBank/DDBJ whole genome shotgun (WGS) entry which is preliminary data.</text>
</comment>
<name>A0ABU1U139_9BACL</name>
<evidence type="ECO:0000313" key="3">
    <source>
        <dbReference type="Proteomes" id="UP001258181"/>
    </source>
</evidence>
<dbReference type="PROSITE" id="PS50965">
    <property type="entry name" value="NERD"/>
    <property type="match status" value="1"/>
</dbReference>
<dbReference type="Proteomes" id="UP001258181">
    <property type="component" value="Unassembled WGS sequence"/>
</dbReference>
<accession>A0ABU1U139</accession>
<reference evidence="2 3" key="1">
    <citation type="submission" date="2023-07" db="EMBL/GenBank/DDBJ databases">
        <title>Sorghum-associated microbial communities from plants grown in Nebraska, USA.</title>
        <authorList>
            <person name="Schachtman D."/>
        </authorList>
    </citation>
    <scope>NUCLEOTIDE SEQUENCE [LARGE SCALE GENOMIC DNA]</scope>
    <source>
        <strain evidence="2 3">BE211</strain>
    </source>
</reference>
<keyword evidence="2" id="KW-0687">Ribonucleoprotein</keyword>
<protein>
    <submittedName>
        <fullName evidence="2">Ribosomal protein L37AE/L43A</fullName>
    </submittedName>
</protein>
<dbReference type="EMBL" id="JAVDWA010000003">
    <property type="protein sequence ID" value="MDR7073116.1"/>
    <property type="molecule type" value="Genomic_DNA"/>
</dbReference>
<keyword evidence="3" id="KW-1185">Reference proteome</keyword>
<evidence type="ECO:0000313" key="2">
    <source>
        <dbReference type="EMBL" id="MDR7073116.1"/>
    </source>
</evidence>
<keyword evidence="2" id="KW-0689">Ribosomal protein</keyword>
<sequence>MDYFFQIDTLLLNPHFCLVLEVKNYSGHLYFDGDYKQLIRTKDDKKDIFDCPIQQVKRQVFHLSKIIELNKLPTIPIESLVVFTHPKAHIESSPNYYEALKMVIKSPLLSERISDLYRKYSKQVYSPKEIKKMVRTLKKYNEPYDPNLIKKYEIDPKHLFNGVLCPICETNTMEYIRTNWKCPICNTTSKKEHIAALTDYALLISTTISNKECKEYLKLTSSSKAYHLLSSLNFPYTGSTKSRIYHLDSLISDK</sequence>
<dbReference type="GO" id="GO:0005840">
    <property type="term" value="C:ribosome"/>
    <property type="evidence" value="ECO:0007669"/>
    <property type="project" value="UniProtKB-KW"/>
</dbReference>
<proteinExistence type="predicted"/>
<gene>
    <name evidence="2" type="ORF">J2X07_002102</name>
</gene>
<evidence type="ECO:0000259" key="1">
    <source>
        <dbReference type="PROSITE" id="PS50965"/>
    </source>
</evidence>
<feature type="domain" description="NERD" evidence="1">
    <location>
        <begin position="1"/>
        <end position="86"/>
    </location>
</feature>
<organism evidence="2 3">
    <name type="scientific">Fictibacillus barbaricus</name>
    <dbReference type="NCBI Taxonomy" id="182136"/>
    <lineage>
        <taxon>Bacteria</taxon>
        <taxon>Bacillati</taxon>
        <taxon>Bacillota</taxon>
        <taxon>Bacilli</taxon>
        <taxon>Bacillales</taxon>
        <taxon>Fictibacillaceae</taxon>
        <taxon>Fictibacillus</taxon>
    </lineage>
</organism>
<dbReference type="InterPro" id="IPR011528">
    <property type="entry name" value="NERD"/>
</dbReference>
<dbReference type="Pfam" id="PF08378">
    <property type="entry name" value="NERD"/>
    <property type="match status" value="1"/>
</dbReference>